<keyword evidence="6 11" id="KW-0865">Zymogen</keyword>
<dbReference type="PANTHER" id="PTHR43199">
    <property type="entry name" value="GLUTATHIONE HYDROLASE"/>
    <property type="match status" value="1"/>
</dbReference>
<name>A0A8J8G5Z7_9FLAO</name>
<evidence type="ECO:0000256" key="5">
    <source>
        <dbReference type="ARBA" id="ARBA00022801"/>
    </source>
</evidence>
<feature type="binding site" evidence="10">
    <location>
        <begin position="445"/>
        <end position="446"/>
    </location>
    <ligand>
        <name>L-glutamate</name>
        <dbReference type="ChEBI" id="CHEBI:29985"/>
    </ligand>
</feature>
<evidence type="ECO:0000256" key="3">
    <source>
        <dbReference type="ARBA" id="ARBA00009381"/>
    </source>
</evidence>
<comment type="catalytic activity">
    <reaction evidence="2 11">
        <text>glutathione + H2O = L-cysteinylglycine + L-glutamate</text>
        <dbReference type="Rhea" id="RHEA:28807"/>
        <dbReference type="ChEBI" id="CHEBI:15377"/>
        <dbReference type="ChEBI" id="CHEBI:29985"/>
        <dbReference type="ChEBI" id="CHEBI:57925"/>
        <dbReference type="ChEBI" id="CHEBI:61694"/>
        <dbReference type="EC" id="3.4.19.13"/>
    </reaction>
</comment>
<comment type="caution">
    <text evidence="13">The sequence shown here is derived from an EMBL/GenBank/DDBJ whole genome shotgun (WGS) entry which is preliminary data.</text>
</comment>
<evidence type="ECO:0000256" key="9">
    <source>
        <dbReference type="PIRSR" id="PIRSR600101-1"/>
    </source>
</evidence>
<evidence type="ECO:0000313" key="14">
    <source>
        <dbReference type="Proteomes" id="UP000610746"/>
    </source>
</evidence>
<dbReference type="InterPro" id="IPR043137">
    <property type="entry name" value="GGT_ssub_C"/>
</dbReference>
<dbReference type="InterPro" id="IPR043138">
    <property type="entry name" value="GGT_lsub"/>
</dbReference>
<evidence type="ECO:0000313" key="13">
    <source>
        <dbReference type="EMBL" id="NRS91871.1"/>
    </source>
</evidence>
<organism evidence="13 14">
    <name type="scientific">Frigoriflavimonas asaccharolytica</name>
    <dbReference type="NCBI Taxonomy" id="2735899"/>
    <lineage>
        <taxon>Bacteria</taxon>
        <taxon>Pseudomonadati</taxon>
        <taxon>Bacteroidota</taxon>
        <taxon>Flavobacteriia</taxon>
        <taxon>Flavobacteriales</taxon>
        <taxon>Weeksellaceae</taxon>
        <taxon>Frigoriflavimonas</taxon>
    </lineage>
</organism>
<keyword evidence="7 11" id="KW-0012">Acyltransferase</keyword>
<keyword evidence="5 11" id="KW-0378">Hydrolase</keyword>
<dbReference type="GO" id="GO:0006750">
    <property type="term" value="P:glutathione biosynthetic process"/>
    <property type="evidence" value="ECO:0007669"/>
    <property type="project" value="UniProtKB-KW"/>
</dbReference>
<comment type="PTM">
    <text evidence="11">Cleaved by autocatalysis into a large and a small subunit.</text>
</comment>
<dbReference type="PRINTS" id="PR01210">
    <property type="entry name" value="GGTRANSPTASE"/>
</dbReference>
<dbReference type="GO" id="GO:0103068">
    <property type="term" value="F:leukotriene C4 gamma-glutamyl transferase activity"/>
    <property type="evidence" value="ECO:0007669"/>
    <property type="project" value="UniProtKB-EC"/>
</dbReference>
<feature type="active site" description="Nucleophile" evidence="9">
    <location>
        <position position="374"/>
    </location>
</feature>
<evidence type="ECO:0000256" key="11">
    <source>
        <dbReference type="RuleBase" id="RU368036"/>
    </source>
</evidence>
<reference evidence="13" key="1">
    <citation type="submission" date="2020-05" db="EMBL/GenBank/DDBJ databases">
        <title>Genomic Encyclopedia of Type Strains, Phase IV (KMG-V): Genome sequencing to study the core and pangenomes of soil and plant-associated prokaryotes.</title>
        <authorList>
            <person name="Whitman W."/>
        </authorList>
    </citation>
    <scope>NUCLEOTIDE SEQUENCE</scope>
    <source>
        <strain evidence="13">16F</strain>
    </source>
</reference>
<dbReference type="Proteomes" id="UP000610746">
    <property type="component" value="Unassembled WGS sequence"/>
</dbReference>
<keyword evidence="14" id="KW-1185">Reference proteome</keyword>
<comment type="catalytic activity">
    <reaction evidence="1 11">
        <text>an S-substituted glutathione + H2O = an S-substituted L-cysteinylglycine + L-glutamate</text>
        <dbReference type="Rhea" id="RHEA:59468"/>
        <dbReference type="ChEBI" id="CHEBI:15377"/>
        <dbReference type="ChEBI" id="CHEBI:29985"/>
        <dbReference type="ChEBI" id="CHEBI:90779"/>
        <dbReference type="ChEBI" id="CHEBI:143103"/>
        <dbReference type="EC" id="3.4.19.13"/>
    </reaction>
</comment>
<evidence type="ECO:0000256" key="7">
    <source>
        <dbReference type="ARBA" id="ARBA00023315"/>
    </source>
</evidence>
<feature type="binding site" evidence="10">
    <location>
        <begin position="392"/>
        <end position="394"/>
    </location>
    <ligand>
        <name>L-glutamate</name>
        <dbReference type="ChEBI" id="CHEBI:29985"/>
    </ligand>
</feature>
<comment type="subunit">
    <text evidence="11">This enzyme consists of two polypeptide chains, which are synthesized in precursor form from a single polypeptide.</text>
</comment>
<dbReference type="InterPro" id="IPR029055">
    <property type="entry name" value="Ntn_hydrolases_N"/>
</dbReference>
<comment type="pathway">
    <text evidence="11">Sulfur metabolism; glutathione metabolism.</text>
</comment>
<dbReference type="GO" id="GO:0006751">
    <property type="term" value="P:glutathione catabolic process"/>
    <property type="evidence" value="ECO:0007669"/>
    <property type="project" value="UniProtKB-UniRule"/>
</dbReference>
<dbReference type="Gene3D" id="3.60.20.40">
    <property type="match status" value="1"/>
</dbReference>
<dbReference type="EMBL" id="JABSNO010000005">
    <property type="protein sequence ID" value="NRS91871.1"/>
    <property type="molecule type" value="Genomic_DNA"/>
</dbReference>
<evidence type="ECO:0000256" key="8">
    <source>
        <dbReference type="ARBA" id="ARBA00047417"/>
    </source>
</evidence>
<comment type="similarity">
    <text evidence="3 11">Belongs to the gamma-glutamyltransferase family.</text>
</comment>
<feature type="chain" id="PRO_5035293863" description="Glutathione hydrolase proenzyme" evidence="12">
    <location>
        <begin position="19"/>
        <end position="562"/>
    </location>
</feature>
<dbReference type="UniPathway" id="UPA00204"/>
<evidence type="ECO:0000256" key="2">
    <source>
        <dbReference type="ARBA" id="ARBA00001089"/>
    </source>
</evidence>
<dbReference type="NCBIfam" id="TIGR00066">
    <property type="entry name" value="g_glut_trans"/>
    <property type="match status" value="1"/>
</dbReference>
<dbReference type="EC" id="2.3.2.2" evidence="11"/>
<proteinExistence type="inferred from homology"/>
<keyword evidence="4 11" id="KW-0808">Transferase</keyword>
<evidence type="ECO:0000256" key="6">
    <source>
        <dbReference type="ARBA" id="ARBA00023145"/>
    </source>
</evidence>
<evidence type="ECO:0000256" key="12">
    <source>
        <dbReference type="SAM" id="SignalP"/>
    </source>
</evidence>
<protein>
    <recommendedName>
        <fullName evidence="11">Glutathione hydrolase proenzyme</fullName>
        <ecNumber evidence="11">2.3.2.2</ecNumber>
        <ecNumber evidence="11">3.4.19.13</ecNumber>
    </recommendedName>
    <component>
        <recommendedName>
            <fullName evidence="11">Glutathione hydrolase large chain</fullName>
        </recommendedName>
    </component>
    <component>
        <recommendedName>
            <fullName evidence="11">Glutathione hydrolase small chain</fullName>
        </recommendedName>
    </component>
</protein>
<evidence type="ECO:0000256" key="1">
    <source>
        <dbReference type="ARBA" id="ARBA00001049"/>
    </source>
</evidence>
<dbReference type="SUPFAM" id="SSF56235">
    <property type="entry name" value="N-terminal nucleophile aminohydrolases (Ntn hydrolases)"/>
    <property type="match status" value="1"/>
</dbReference>
<sequence length="562" mass="61209">MFKSSFLFLFLFSQFCFSQFTDFNITKEIHVKNKGVVVSAHPLASEVGAKILREGGNAFDAMVATQLALAVVYPQAGNLGGGGFLVASKSDGSTFTLDYRETAPKNATKDMYLDKNGNANTDLSQEGRLSVGIPGSVAGFFETAKSGKLQMEKLIQPAIDLAEKGFAITEREADLLNAHQEIFNTNNPKGTVFFKNGGWKSGDFLIQKQLAATLKLIQKNGARGFYEGETANLIVAEMKRGNGIITLNDLKDYKIVNRKPLQFKYKGFDIISMPLPSSGGILLAQMLKMSAFENLEKHQHNSTEAVQIMVEAERRAFADRAEYMGDPDFINNKTEMLISDAYLKKRWENFDINKATPSAAVGKIATLLSESLETTHISILDKEGNAVSVTTTLNGLYGSKVVVSGAGFLLNNEMDDFSVKPGVPNMYGAVGGEANSIQPGKRMLSSMTPTIVLKNGKPFMVVGTPGGTTIPTSVFQSVVNVIDFKFDANMSVNAPKFHHQWLPETVMVETGFPVSSIKNLEKLNYKIEHRNQIGRTEMILVQNDGSVIGVADGRGDDSVAAE</sequence>
<accession>A0A8J8G5Z7</accession>
<feature type="binding site" evidence="10">
    <location>
        <position position="416"/>
    </location>
    <ligand>
        <name>L-glutamate</name>
        <dbReference type="ChEBI" id="CHEBI:29985"/>
    </ligand>
</feature>
<dbReference type="PANTHER" id="PTHR43199:SF1">
    <property type="entry name" value="GLUTATHIONE HYDROLASE PROENZYME"/>
    <property type="match status" value="1"/>
</dbReference>
<dbReference type="AlphaFoldDB" id="A0A8J8G5Z7"/>
<feature type="signal peptide" evidence="12">
    <location>
        <begin position="1"/>
        <end position="18"/>
    </location>
</feature>
<feature type="binding site" evidence="10">
    <location>
        <position position="467"/>
    </location>
    <ligand>
        <name>L-glutamate</name>
        <dbReference type="ChEBI" id="CHEBI:29985"/>
    </ligand>
</feature>
<keyword evidence="11" id="KW-0317">Glutathione biosynthesis</keyword>
<evidence type="ECO:0000256" key="4">
    <source>
        <dbReference type="ARBA" id="ARBA00022679"/>
    </source>
</evidence>
<dbReference type="GO" id="GO:0036374">
    <property type="term" value="F:glutathione hydrolase activity"/>
    <property type="evidence" value="ECO:0007669"/>
    <property type="project" value="UniProtKB-UniRule"/>
</dbReference>
<dbReference type="Pfam" id="PF01019">
    <property type="entry name" value="G_glu_transpept"/>
    <property type="match status" value="1"/>
</dbReference>
<dbReference type="InterPro" id="IPR000101">
    <property type="entry name" value="GGT_peptidase"/>
</dbReference>
<comment type="catalytic activity">
    <reaction evidence="8 11">
        <text>an N-terminal (5-L-glutamyl)-[peptide] + an alpha-amino acid = 5-L-glutamyl amino acid + an N-terminal L-alpha-aminoacyl-[peptide]</text>
        <dbReference type="Rhea" id="RHEA:23904"/>
        <dbReference type="Rhea" id="RHEA-COMP:9780"/>
        <dbReference type="Rhea" id="RHEA-COMP:9795"/>
        <dbReference type="ChEBI" id="CHEBI:77644"/>
        <dbReference type="ChEBI" id="CHEBI:78597"/>
        <dbReference type="ChEBI" id="CHEBI:78599"/>
        <dbReference type="ChEBI" id="CHEBI:78608"/>
        <dbReference type="EC" id="2.3.2.2"/>
    </reaction>
</comment>
<dbReference type="PROSITE" id="PS00462">
    <property type="entry name" value="G_GLU_TRANSPEPTIDASE"/>
    <property type="match status" value="1"/>
</dbReference>
<dbReference type="Gene3D" id="1.10.246.130">
    <property type="match status" value="1"/>
</dbReference>
<keyword evidence="12" id="KW-0732">Signal</keyword>
<feature type="binding site" evidence="10">
    <location>
        <position position="100"/>
    </location>
    <ligand>
        <name>L-glutamate</name>
        <dbReference type="ChEBI" id="CHEBI:29985"/>
    </ligand>
</feature>
<dbReference type="EC" id="3.4.19.13" evidence="11"/>
<gene>
    <name evidence="13" type="ORF">HNQ03_000938</name>
</gene>
<dbReference type="RefSeq" id="WP_173778490.1">
    <property type="nucleotide sequence ID" value="NZ_JABSNO010000005.1"/>
</dbReference>
<dbReference type="InterPro" id="IPR055262">
    <property type="entry name" value="GGT_CS"/>
</dbReference>
<dbReference type="InterPro" id="IPR051792">
    <property type="entry name" value="GGT_bact"/>
</dbReference>
<evidence type="ECO:0000256" key="10">
    <source>
        <dbReference type="PIRSR" id="PIRSR600101-2"/>
    </source>
</evidence>